<evidence type="ECO:0000259" key="2">
    <source>
        <dbReference type="Pfam" id="PF02093"/>
    </source>
</evidence>
<feature type="compositionally biased region" description="Polar residues" evidence="1">
    <location>
        <begin position="54"/>
        <end position="63"/>
    </location>
</feature>
<feature type="domain" description="Core shell protein Gag P30" evidence="2">
    <location>
        <begin position="13"/>
        <end position="137"/>
    </location>
</feature>
<dbReference type="InterPro" id="IPR050462">
    <property type="entry name" value="Retroviral_Gag-Pol_poly"/>
</dbReference>
<reference evidence="3 4" key="1">
    <citation type="journal article" date="2020" name="Nature">
        <title>Six reference-quality genomes reveal evolution of bat adaptations.</title>
        <authorList>
            <person name="Jebb D."/>
            <person name="Huang Z."/>
            <person name="Pippel M."/>
            <person name="Hughes G.M."/>
            <person name="Lavrichenko K."/>
            <person name="Devanna P."/>
            <person name="Winkler S."/>
            <person name="Jermiin L.S."/>
            <person name="Skirmuntt E.C."/>
            <person name="Katzourakis A."/>
            <person name="Burkitt-Gray L."/>
            <person name="Ray D.A."/>
            <person name="Sullivan K.A.M."/>
            <person name="Roscito J.G."/>
            <person name="Kirilenko B.M."/>
            <person name="Davalos L.M."/>
            <person name="Corthals A.P."/>
            <person name="Power M.L."/>
            <person name="Jones G."/>
            <person name="Ransome R.D."/>
            <person name="Dechmann D.K.N."/>
            <person name="Locatelli A.G."/>
            <person name="Puechmaille S.J."/>
            <person name="Fedrigo O."/>
            <person name="Jarvis E.D."/>
            <person name="Hiller M."/>
            <person name="Vernes S.C."/>
            <person name="Myers E.W."/>
            <person name="Teeling E.C."/>
        </authorList>
    </citation>
    <scope>NUCLEOTIDE SEQUENCE [LARGE SCALE GENOMIC DNA]</scope>
    <source>
        <strain evidence="3">MRhiFer1</strain>
        <tissue evidence="3">Lung</tissue>
    </source>
</reference>
<organism evidence="3 4">
    <name type="scientific">Rhinolophus ferrumequinum</name>
    <name type="common">Greater horseshoe bat</name>
    <dbReference type="NCBI Taxonomy" id="59479"/>
    <lineage>
        <taxon>Eukaryota</taxon>
        <taxon>Metazoa</taxon>
        <taxon>Chordata</taxon>
        <taxon>Craniata</taxon>
        <taxon>Vertebrata</taxon>
        <taxon>Euteleostomi</taxon>
        <taxon>Mammalia</taxon>
        <taxon>Eutheria</taxon>
        <taxon>Laurasiatheria</taxon>
        <taxon>Chiroptera</taxon>
        <taxon>Yinpterochiroptera</taxon>
        <taxon>Rhinolophoidea</taxon>
        <taxon>Rhinolophidae</taxon>
        <taxon>Rhinolophinae</taxon>
        <taxon>Rhinolophus</taxon>
    </lineage>
</organism>
<dbReference type="Pfam" id="PF02093">
    <property type="entry name" value="Gag_p30"/>
    <property type="match status" value="1"/>
</dbReference>
<dbReference type="GO" id="GO:0019068">
    <property type="term" value="P:virion assembly"/>
    <property type="evidence" value="ECO:0007669"/>
    <property type="project" value="InterPro"/>
</dbReference>
<feature type="region of interest" description="Disordered" evidence="1">
    <location>
        <begin position="46"/>
        <end position="70"/>
    </location>
</feature>
<evidence type="ECO:0000313" key="4">
    <source>
        <dbReference type="Proteomes" id="UP000585614"/>
    </source>
</evidence>
<dbReference type="EMBL" id="JACAGC010000021">
    <property type="protein sequence ID" value="KAF6293154.1"/>
    <property type="molecule type" value="Genomic_DNA"/>
</dbReference>
<proteinExistence type="predicted"/>
<evidence type="ECO:0000313" key="3">
    <source>
        <dbReference type="EMBL" id="KAF6293154.1"/>
    </source>
</evidence>
<accession>A0A7J7SXS3</accession>
<feature type="region of interest" description="Disordered" evidence="1">
    <location>
        <begin position="1"/>
        <end position="24"/>
    </location>
</feature>
<dbReference type="PANTHER" id="PTHR33166">
    <property type="entry name" value="GAG_P30 DOMAIN-CONTAINING PROTEIN"/>
    <property type="match status" value="1"/>
</dbReference>
<gene>
    <name evidence="3" type="ORF">mRhiFer1_009055</name>
</gene>
<sequence>MAPAGVMDIGRWANEAAPENQPDCDFNIEESRGAIRRYQEAILRDLQQGGKKPTNMSKTSDVTQDGEETPGDFYKGLCEAFCIYTPFDPEAPKNQRMVNAAFVAQSAPDIRRKLQKLEGFTGMNITQLLEVANKVFRNRDNTAK</sequence>
<evidence type="ECO:0000256" key="1">
    <source>
        <dbReference type="SAM" id="MobiDB-lite"/>
    </source>
</evidence>
<dbReference type="Proteomes" id="UP000585614">
    <property type="component" value="Unassembled WGS sequence"/>
</dbReference>
<dbReference type="InterPro" id="IPR003036">
    <property type="entry name" value="Gag_P30"/>
</dbReference>
<name>A0A7J7SXS3_RHIFE</name>
<comment type="caution">
    <text evidence="3">The sequence shown here is derived from an EMBL/GenBank/DDBJ whole genome shotgun (WGS) entry which is preliminary data.</text>
</comment>
<protein>
    <recommendedName>
        <fullName evidence="2">Core shell protein Gag P30 domain-containing protein</fullName>
    </recommendedName>
</protein>
<dbReference type="AlphaFoldDB" id="A0A7J7SXS3"/>